<proteinExistence type="predicted"/>
<dbReference type="OrthoDB" id="3922101at2759"/>
<protein>
    <recommendedName>
        <fullName evidence="4">LDB19 N-terminal domain-containing protein</fullName>
    </recommendedName>
</protein>
<feature type="compositionally biased region" description="Polar residues" evidence="1">
    <location>
        <begin position="265"/>
        <end position="276"/>
    </location>
</feature>
<name>A0A9W9RTA8_9EURO</name>
<reference evidence="2" key="2">
    <citation type="journal article" date="2023" name="IMA Fungus">
        <title>Comparative genomic study of the Penicillium genus elucidates a diverse pangenome and 15 lateral gene transfer events.</title>
        <authorList>
            <person name="Petersen C."/>
            <person name="Sorensen T."/>
            <person name="Nielsen M.R."/>
            <person name="Sondergaard T.E."/>
            <person name="Sorensen J.L."/>
            <person name="Fitzpatrick D.A."/>
            <person name="Frisvad J.C."/>
            <person name="Nielsen K.L."/>
        </authorList>
    </citation>
    <scope>NUCLEOTIDE SEQUENCE</scope>
    <source>
        <strain evidence="2">IBT 29864</strain>
    </source>
</reference>
<comment type="caution">
    <text evidence="2">The sequence shown here is derived from an EMBL/GenBank/DDBJ whole genome shotgun (WGS) entry which is preliminary data.</text>
</comment>
<reference evidence="2" key="1">
    <citation type="submission" date="2022-11" db="EMBL/GenBank/DDBJ databases">
        <authorList>
            <person name="Petersen C."/>
        </authorList>
    </citation>
    <scope>NUCLEOTIDE SEQUENCE</scope>
    <source>
        <strain evidence="2">IBT 29864</strain>
    </source>
</reference>
<feature type="region of interest" description="Disordered" evidence="1">
    <location>
        <begin position="253"/>
        <end position="276"/>
    </location>
</feature>
<dbReference type="AlphaFoldDB" id="A0A9W9RTA8"/>
<evidence type="ECO:0000256" key="1">
    <source>
        <dbReference type="SAM" id="MobiDB-lite"/>
    </source>
</evidence>
<organism evidence="2 3">
    <name type="scientific">Penicillium cataractarum</name>
    <dbReference type="NCBI Taxonomy" id="2100454"/>
    <lineage>
        <taxon>Eukaryota</taxon>
        <taxon>Fungi</taxon>
        <taxon>Dikarya</taxon>
        <taxon>Ascomycota</taxon>
        <taxon>Pezizomycotina</taxon>
        <taxon>Eurotiomycetes</taxon>
        <taxon>Eurotiomycetidae</taxon>
        <taxon>Eurotiales</taxon>
        <taxon>Aspergillaceae</taxon>
        <taxon>Penicillium</taxon>
    </lineage>
</organism>
<feature type="region of interest" description="Disordered" evidence="1">
    <location>
        <begin position="416"/>
        <end position="438"/>
    </location>
</feature>
<dbReference type="GeneID" id="81442694"/>
<dbReference type="Proteomes" id="UP001147782">
    <property type="component" value="Unassembled WGS sequence"/>
</dbReference>
<keyword evidence="3" id="KW-1185">Reference proteome</keyword>
<evidence type="ECO:0000313" key="3">
    <source>
        <dbReference type="Proteomes" id="UP001147782"/>
    </source>
</evidence>
<sequence length="438" mass="48604">MASHLTLECPSSHDIYFNLKGEAFSRPISASVLLRKCTDTELVGADQVRISLVRMLSSKTSRDPVNRSEPFLKQFCRLLSSKTSPTLSETTQSCSVIEEMTLCIPTLATESQVGYSPSEGKVYKIPFHMPIIPTLPASAATDLGSISYFLAASVITTDGNALGTSQEINIIRQLISDCNTEIQHARNYPNAAVVSHISLTQQVGSTDSSKISLDVKVLLRNPASPSSRSTEFKCVAIRGLRWRVEEITKLFIPPEDPLQPEDNDCSANQPTEKQSTTREICNGFQKGYWGTLQNPIVKERHPSETNHNSPVEIKFDICISKDVAPTPDVCLSNYTAESIPARSLPPSRRGQFSPTTPESLMLTVEHRLRFDLLTSEDTFDVDNHNLVDRTPLRTVLNVSFPLHIFKRARGRIDESVHQGNPPCYEEVPDSPPDYQVFA</sequence>
<dbReference type="RefSeq" id="XP_056552515.1">
    <property type="nucleotide sequence ID" value="XM_056703515.1"/>
</dbReference>
<evidence type="ECO:0008006" key="4">
    <source>
        <dbReference type="Google" id="ProtNLM"/>
    </source>
</evidence>
<accession>A0A9W9RTA8</accession>
<dbReference type="EMBL" id="JAPZBS010000008">
    <property type="protein sequence ID" value="KAJ5364889.1"/>
    <property type="molecule type" value="Genomic_DNA"/>
</dbReference>
<evidence type="ECO:0000313" key="2">
    <source>
        <dbReference type="EMBL" id="KAJ5364889.1"/>
    </source>
</evidence>
<gene>
    <name evidence="2" type="ORF">N7496_010602</name>
</gene>